<dbReference type="OrthoDB" id="9803610at2"/>
<dbReference type="InterPro" id="IPR027437">
    <property type="entry name" value="Rbsml_uS13_C"/>
</dbReference>
<dbReference type="AlphaFoldDB" id="F2NTW3"/>
<reference evidence="10 11" key="1">
    <citation type="journal article" date="2011" name="Stand. Genomic Sci.">
        <title>Complete genome sequence of Treponema succinifaciens type strain (6091).</title>
        <authorList>
            <person name="Han C."/>
            <person name="Gronow S."/>
            <person name="Teshima H."/>
            <person name="Lapidus A."/>
            <person name="Nolan M."/>
            <person name="Lucas S."/>
            <person name="Hammon N."/>
            <person name="Deshpande S."/>
            <person name="Cheng J.F."/>
            <person name="Zeytun A."/>
            <person name="Tapia R."/>
            <person name="Goodwin L."/>
            <person name="Pitluck S."/>
            <person name="Liolios K."/>
            <person name="Pagani I."/>
            <person name="Ivanova N."/>
            <person name="Mavromatis K."/>
            <person name="Mikhailova N."/>
            <person name="Huntemann M."/>
            <person name="Pati A."/>
            <person name="Chen A."/>
            <person name="Palaniappan K."/>
            <person name="Land M."/>
            <person name="Hauser L."/>
            <person name="Brambilla E.M."/>
            <person name="Rohde M."/>
            <person name="Goker M."/>
            <person name="Woyke T."/>
            <person name="Bristow J."/>
            <person name="Eisen J.A."/>
            <person name="Markowitz V."/>
            <person name="Hugenholtz P."/>
            <person name="Kyrpides N.C."/>
            <person name="Klenk H.P."/>
            <person name="Detter J.C."/>
        </authorList>
    </citation>
    <scope>NUCLEOTIDE SEQUENCE [LARGE SCALE GENOMIC DNA]</scope>
    <source>
        <strain evidence="11">ATCC 33096 / DSM 2489 / 6091</strain>
    </source>
</reference>
<evidence type="ECO:0000256" key="2">
    <source>
        <dbReference type="ARBA" id="ARBA00022730"/>
    </source>
</evidence>
<dbReference type="HOGENOM" id="CLU_103849_1_2_12"/>
<dbReference type="HAMAP" id="MF_01315">
    <property type="entry name" value="Ribosomal_uS13"/>
    <property type="match status" value="1"/>
</dbReference>
<dbReference type="Pfam" id="PF00416">
    <property type="entry name" value="Ribosomal_S13"/>
    <property type="match status" value="1"/>
</dbReference>
<dbReference type="Gene3D" id="4.10.910.10">
    <property type="entry name" value="30s ribosomal protein s13, domain 2"/>
    <property type="match status" value="1"/>
</dbReference>
<comment type="function">
    <text evidence="7">Located at the top of the head of the 30S subunit, it contacts several helices of the 16S rRNA. In the 70S ribosome it contacts the 23S rRNA (bridge B1a) and protein L5 of the 50S subunit (bridge B1b), connecting the 2 subunits; these bridges are implicated in subunit movement. Contacts the tRNAs in the A and P-sites.</text>
</comment>
<comment type="similarity">
    <text evidence="1 7 8">Belongs to the universal ribosomal protein uS13 family.</text>
</comment>
<evidence type="ECO:0000256" key="8">
    <source>
        <dbReference type="RuleBase" id="RU003830"/>
    </source>
</evidence>
<name>F2NTW3_TRES6</name>
<dbReference type="RefSeq" id="WP_013702546.1">
    <property type="nucleotide sequence ID" value="NC_015385.1"/>
</dbReference>
<proteinExistence type="inferred from homology"/>
<keyword evidence="4 7" id="KW-0689">Ribosomal protein</keyword>
<dbReference type="NCBIfam" id="TIGR03631">
    <property type="entry name" value="uS13_bact"/>
    <property type="match status" value="1"/>
</dbReference>
<dbReference type="GeneID" id="302999548"/>
<dbReference type="PROSITE" id="PS50159">
    <property type="entry name" value="RIBOSOMAL_S13_2"/>
    <property type="match status" value="1"/>
</dbReference>
<sequence length="122" mass="13830">MARIAGVDLPNKHVNIALTYVYGIGRSSANKICEATNVDPHAHLNDLSEDDLTKLRKYIDENFKTEGRLRSEIGLNIKRLMDIGSYRGLRHRKGLPCRGQRTRTNSRTRKGKKKTVANKKKA</sequence>
<dbReference type="GO" id="GO:0000049">
    <property type="term" value="F:tRNA binding"/>
    <property type="evidence" value="ECO:0007669"/>
    <property type="project" value="UniProtKB-UniRule"/>
</dbReference>
<dbReference type="PANTHER" id="PTHR10871:SF1">
    <property type="entry name" value="SMALL RIBOSOMAL SUBUNIT PROTEIN US13M"/>
    <property type="match status" value="1"/>
</dbReference>
<evidence type="ECO:0000313" key="10">
    <source>
        <dbReference type="EMBL" id="AEB15295.1"/>
    </source>
</evidence>
<dbReference type="InterPro" id="IPR001892">
    <property type="entry name" value="Ribosomal_uS13"/>
</dbReference>
<dbReference type="SUPFAM" id="SSF46946">
    <property type="entry name" value="S13-like H2TH domain"/>
    <property type="match status" value="1"/>
</dbReference>
<gene>
    <name evidence="7" type="primary">rpsM</name>
    <name evidence="10" type="ordered locus">Tresu_2433</name>
</gene>
<reference evidence="11" key="2">
    <citation type="submission" date="2011-04" db="EMBL/GenBank/DDBJ databases">
        <title>The complete genome of chromosome of Treponema succinifaciens DSM 2489.</title>
        <authorList>
            <person name="Lucas S."/>
            <person name="Copeland A."/>
            <person name="Lapidus A."/>
            <person name="Bruce D."/>
            <person name="Goodwin L."/>
            <person name="Pitluck S."/>
            <person name="Peters L."/>
            <person name="Kyrpides N."/>
            <person name="Mavromatis K."/>
            <person name="Ivanova N."/>
            <person name="Ovchinnikova G."/>
            <person name="Teshima H."/>
            <person name="Detter J.C."/>
            <person name="Tapia R."/>
            <person name="Han C."/>
            <person name="Land M."/>
            <person name="Hauser L."/>
            <person name="Markowitz V."/>
            <person name="Cheng J.-F."/>
            <person name="Hugenholtz P."/>
            <person name="Woyke T."/>
            <person name="Wu D."/>
            <person name="Gronow S."/>
            <person name="Wellnitz S."/>
            <person name="Brambilla E."/>
            <person name="Klenk H.-P."/>
            <person name="Eisen J.A."/>
        </authorList>
    </citation>
    <scope>NUCLEOTIDE SEQUENCE [LARGE SCALE GENOMIC DNA]</scope>
    <source>
        <strain evidence="11">ATCC 33096 / DSM 2489 / 6091</strain>
    </source>
</reference>
<keyword evidence="2 7" id="KW-0699">rRNA-binding</keyword>
<evidence type="ECO:0000256" key="3">
    <source>
        <dbReference type="ARBA" id="ARBA00022884"/>
    </source>
</evidence>
<keyword evidence="3 7" id="KW-0694">RNA-binding</keyword>
<dbReference type="InterPro" id="IPR010979">
    <property type="entry name" value="Ribosomal_uS13-like_H2TH"/>
</dbReference>
<evidence type="ECO:0000256" key="9">
    <source>
        <dbReference type="SAM" id="MobiDB-lite"/>
    </source>
</evidence>
<keyword evidence="11" id="KW-1185">Reference proteome</keyword>
<evidence type="ECO:0000256" key="5">
    <source>
        <dbReference type="ARBA" id="ARBA00023274"/>
    </source>
</evidence>
<dbReference type="GO" id="GO:0019843">
    <property type="term" value="F:rRNA binding"/>
    <property type="evidence" value="ECO:0007669"/>
    <property type="project" value="UniProtKB-UniRule"/>
</dbReference>
<organism evidence="10 11">
    <name type="scientific">Treponema succinifaciens (strain ATCC 33096 / DSM 2489 / 6091)</name>
    <dbReference type="NCBI Taxonomy" id="869209"/>
    <lineage>
        <taxon>Bacteria</taxon>
        <taxon>Pseudomonadati</taxon>
        <taxon>Spirochaetota</taxon>
        <taxon>Spirochaetia</taxon>
        <taxon>Spirochaetales</taxon>
        <taxon>Treponemataceae</taxon>
        <taxon>Treponema</taxon>
    </lineage>
</organism>
<accession>F2NTW3</accession>
<dbReference type="EMBL" id="CP002631">
    <property type="protein sequence ID" value="AEB15295.1"/>
    <property type="molecule type" value="Genomic_DNA"/>
</dbReference>
<keyword evidence="5 7" id="KW-0687">Ribonucleoprotein</keyword>
<evidence type="ECO:0000313" key="11">
    <source>
        <dbReference type="Proteomes" id="UP000006852"/>
    </source>
</evidence>
<dbReference type="GO" id="GO:0003735">
    <property type="term" value="F:structural constituent of ribosome"/>
    <property type="evidence" value="ECO:0007669"/>
    <property type="project" value="InterPro"/>
</dbReference>
<dbReference type="STRING" id="869209.Tresu_2433"/>
<dbReference type="FunFam" id="4.10.910.10:FF:000001">
    <property type="entry name" value="30S ribosomal protein S13"/>
    <property type="match status" value="1"/>
</dbReference>
<protein>
    <recommendedName>
        <fullName evidence="6 7">Small ribosomal subunit protein uS13</fullName>
    </recommendedName>
</protein>
<dbReference type="InterPro" id="IPR019980">
    <property type="entry name" value="Ribosomal_uS13_bac-type"/>
</dbReference>
<evidence type="ECO:0000256" key="4">
    <source>
        <dbReference type="ARBA" id="ARBA00022980"/>
    </source>
</evidence>
<comment type="subunit">
    <text evidence="7">Part of the 30S ribosomal subunit. Forms a loose heterodimer with protein S19. Forms two bridges to the 50S subunit in the 70S ribosome.</text>
</comment>
<dbReference type="Gene3D" id="1.10.8.50">
    <property type="match status" value="1"/>
</dbReference>
<dbReference type="GO" id="GO:0015935">
    <property type="term" value="C:small ribosomal subunit"/>
    <property type="evidence" value="ECO:0007669"/>
    <property type="project" value="TreeGrafter"/>
</dbReference>
<evidence type="ECO:0000256" key="7">
    <source>
        <dbReference type="HAMAP-Rule" id="MF_01315"/>
    </source>
</evidence>
<evidence type="ECO:0000256" key="1">
    <source>
        <dbReference type="ARBA" id="ARBA00008080"/>
    </source>
</evidence>
<dbReference type="PANTHER" id="PTHR10871">
    <property type="entry name" value="30S RIBOSOMAL PROTEIN S13/40S RIBOSOMAL PROTEIN S18"/>
    <property type="match status" value="1"/>
</dbReference>
<dbReference type="GO" id="GO:0006412">
    <property type="term" value="P:translation"/>
    <property type="evidence" value="ECO:0007669"/>
    <property type="project" value="UniProtKB-UniRule"/>
</dbReference>
<dbReference type="PIRSF" id="PIRSF002134">
    <property type="entry name" value="Ribosomal_S13"/>
    <property type="match status" value="1"/>
</dbReference>
<dbReference type="Proteomes" id="UP000006852">
    <property type="component" value="Chromosome"/>
</dbReference>
<dbReference type="KEGG" id="tsu:Tresu_2433"/>
<dbReference type="eggNOG" id="COG0099">
    <property type="taxonomic scope" value="Bacteria"/>
</dbReference>
<evidence type="ECO:0000256" key="6">
    <source>
        <dbReference type="ARBA" id="ARBA00035166"/>
    </source>
</evidence>
<dbReference type="InterPro" id="IPR018269">
    <property type="entry name" value="Ribosomal_uS13_CS"/>
</dbReference>
<dbReference type="FunFam" id="1.10.8.50:FF:000001">
    <property type="entry name" value="30S ribosomal protein S13"/>
    <property type="match status" value="1"/>
</dbReference>
<dbReference type="GO" id="GO:0005829">
    <property type="term" value="C:cytosol"/>
    <property type="evidence" value="ECO:0007669"/>
    <property type="project" value="TreeGrafter"/>
</dbReference>
<feature type="region of interest" description="Disordered" evidence="9">
    <location>
        <begin position="91"/>
        <end position="122"/>
    </location>
</feature>
<dbReference type="PROSITE" id="PS00646">
    <property type="entry name" value="RIBOSOMAL_S13_1"/>
    <property type="match status" value="1"/>
</dbReference>
<keyword evidence="7" id="KW-0820">tRNA-binding</keyword>